<proteinExistence type="predicted"/>
<evidence type="ECO:0000313" key="3">
    <source>
        <dbReference type="Proteomes" id="UP000548423"/>
    </source>
</evidence>
<evidence type="ECO:0000256" key="1">
    <source>
        <dbReference type="SAM" id="SignalP"/>
    </source>
</evidence>
<reference evidence="3" key="2">
    <citation type="submission" date="2020-08" db="EMBL/GenBank/DDBJ databases">
        <title>The Agave Microbiome: Exploring the role of microbial communities in plant adaptations to desert environments.</title>
        <authorList>
            <person name="Partida-Martinez L.P."/>
        </authorList>
    </citation>
    <scope>NUCLEOTIDE SEQUENCE [LARGE SCALE GENOMIC DNA]</scope>
    <source>
        <strain evidence="3">AT2.8</strain>
    </source>
</reference>
<feature type="chain" id="PRO_5039395390" description="Phosphatase" evidence="1">
    <location>
        <begin position="18"/>
        <end position="50"/>
    </location>
</feature>
<reference evidence="3" key="1">
    <citation type="submission" date="2020-07" db="EMBL/GenBank/DDBJ databases">
        <authorList>
            <person name="Partida-Martinez L."/>
            <person name="Huntemann M."/>
            <person name="Clum A."/>
            <person name="Wang J."/>
            <person name="Palaniappan K."/>
            <person name="Ritter S."/>
            <person name="Chen I.-M."/>
            <person name="Stamatis D."/>
            <person name="Reddy T."/>
            <person name="O'Malley R."/>
            <person name="Daum C."/>
            <person name="Shapiro N."/>
            <person name="Ivanova N."/>
            <person name="Kyrpides N."/>
            <person name="Woyke T."/>
        </authorList>
    </citation>
    <scope>NUCLEOTIDE SEQUENCE [LARGE SCALE GENOMIC DNA]</scope>
    <source>
        <strain evidence="3">AT2.8</strain>
    </source>
</reference>
<protein>
    <recommendedName>
        <fullName evidence="4">Phosphatase</fullName>
    </recommendedName>
</protein>
<dbReference type="Proteomes" id="UP000548423">
    <property type="component" value="Unassembled WGS sequence"/>
</dbReference>
<feature type="signal peptide" evidence="1">
    <location>
        <begin position="1"/>
        <end position="17"/>
    </location>
</feature>
<keyword evidence="1" id="KW-0732">Signal</keyword>
<accession>A0A852T7N8</accession>
<comment type="caution">
    <text evidence="2">The sequence shown here is derived from an EMBL/GenBank/DDBJ whole genome shotgun (WGS) entry which is preliminary data.</text>
</comment>
<name>A0A852T7N8_9BACI</name>
<gene>
    <name evidence="2" type="ORF">F4694_000548</name>
</gene>
<dbReference type="EMBL" id="JACCBX010000001">
    <property type="protein sequence ID" value="NYE03829.1"/>
    <property type="molecule type" value="Genomic_DNA"/>
</dbReference>
<evidence type="ECO:0000313" key="2">
    <source>
        <dbReference type="EMBL" id="NYE03829.1"/>
    </source>
</evidence>
<dbReference type="AlphaFoldDB" id="A0A852T7N8"/>
<organism evidence="2 3">
    <name type="scientific">Neobacillus niacini</name>
    <dbReference type="NCBI Taxonomy" id="86668"/>
    <lineage>
        <taxon>Bacteria</taxon>
        <taxon>Bacillati</taxon>
        <taxon>Bacillota</taxon>
        <taxon>Bacilli</taxon>
        <taxon>Bacillales</taxon>
        <taxon>Bacillaceae</taxon>
        <taxon>Neobacillus</taxon>
    </lineage>
</organism>
<evidence type="ECO:0008006" key="4">
    <source>
        <dbReference type="Google" id="ProtNLM"/>
    </source>
</evidence>
<sequence length="50" mass="5488">MKKAIILLFSFSLLVFATPGNDVNNQHTSYDLVKTNIQPAQADPIYPPVG</sequence>